<evidence type="ECO:0000313" key="1">
    <source>
        <dbReference type="EMBL" id="GIY15437.1"/>
    </source>
</evidence>
<name>A0AAV4R4Z7_CAEEX</name>
<keyword evidence="2" id="KW-1185">Reference proteome</keyword>
<organism evidence="1 2">
    <name type="scientific">Caerostris extrusa</name>
    <name type="common">Bark spider</name>
    <name type="synonym">Caerostris bankana</name>
    <dbReference type="NCBI Taxonomy" id="172846"/>
    <lineage>
        <taxon>Eukaryota</taxon>
        <taxon>Metazoa</taxon>
        <taxon>Ecdysozoa</taxon>
        <taxon>Arthropoda</taxon>
        <taxon>Chelicerata</taxon>
        <taxon>Arachnida</taxon>
        <taxon>Araneae</taxon>
        <taxon>Araneomorphae</taxon>
        <taxon>Entelegynae</taxon>
        <taxon>Araneoidea</taxon>
        <taxon>Araneidae</taxon>
        <taxon>Caerostris</taxon>
    </lineage>
</organism>
<evidence type="ECO:0000313" key="2">
    <source>
        <dbReference type="Proteomes" id="UP001054945"/>
    </source>
</evidence>
<sequence length="146" mass="16838">MKEKNPPDALSSLEKDCCAKLLLFKFTPTYWTVYITDLVLSLPPLPLCFGFVRFSSQLDYTPSSYLAFRVASRRSNPVCHIWGFYRGKLSKDACYIQIPLCSKEIHCKKENNAVFFKGQRKSAVMRLKNYSLSECNNMDIINCEIK</sequence>
<dbReference type="Proteomes" id="UP001054945">
    <property type="component" value="Unassembled WGS sequence"/>
</dbReference>
<dbReference type="EMBL" id="BPLR01007233">
    <property type="protein sequence ID" value="GIY15437.1"/>
    <property type="molecule type" value="Genomic_DNA"/>
</dbReference>
<reference evidence="1 2" key="1">
    <citation type="submission" date="2021-06" db="EMBL/GenBank/DDBJ databases">
        <title>Caerostris extrusa draft genome.</title>
        <authorList>
            <person name="Kono N."/>
            <person name="Arakawa K."/>
        </authorList>
    </citation>
    <scope>NUCLEOTIDE SEQUENCE [LARGE SCALE GENOMIC DNA]</scope>
</reference>
<protein>
    <submittedName>
        <fullName evidence="1">Uncharacterized protein</fullName>
    </submittedName>
</protein>
<dbReference type="AlphaFoldDB" id="A0AAV4R4Z7"/>
<proteinExistence type="predicted"/>
<accession>A0AAV4R4Z7</accession>
<comment type="caution">
    <text evidence="1">The sequence shown here is derived from an EMBL/GenBank/DDBJ whole genome shotgun (WGS) entry which is preliminary data.</text>
</comment>
<gene>
    <name evidence="1" type="ORF">CEXT_707241</name>
</gene>